<evidence type="ECO:0000313" key="2">
    <source>
        <dbReference type="EnsemblPlants" id="Kaladp0098s0041.1.v1.1.CDS.1"/>
    </source>
</evidence>
<evidence type="ECO:0000313" key="3">
    <source>
        <dbReference type="Proteomes" id="UP000594263"/>
    </source>
</evidence>
<evidence type="ECO:0000256" key="1">
    <source>
        <dbReference type="SAM" id="MobiDB-lite"/>
    </source>
</evidence>
<dbReference type="Proteomes" id="UP000594263">
    <property type="component" value="Unplaced"/>
</dbReference>
<name>A0A7N0V3P3_KALFE</name>
<organism evidence="2 3">
    <name type="scientific">Kalanchoe fedtschenkoi</name>
    <name type="common">Lavender scallops</name>
    <name type="synonym">South American air plant</name>
    <dbReference type="NCBI Taxonomy" id="63787"/>
    <lineage>
        <taxon>Eukaryota</taxon>
        <taxon>Viridiplantae</taxon>
        <taxon>Streptophyta</taxon>
        <taxon>Embryophyta</taxon>
        <taxon>Tracheophyta</taxon>
        <taxon>Spermatophyta</taxon>
        <taxon>Magnoliopsida</taxon>
        <taxon>eudicotyledons</taxon>
        <taxon>Gunneridae</taxon>
        <taxon>Pentapetalae</taxon>
        <taxon>Saxifragales</taxon>
        <taxon>Crassulaceae</taxon>
        <taxon>Kalanchoe</taxon>
    </lineage>
</organism>
<protein>
    <submittedName>
        <fullName evidence="2">Uncharacterized protein</fullName>
    </submittedName>
</protein>
<proteinExistence type="predicted"/>
<keyword evidence="3" id="KW-1185">Reference proteome</keyword>
<feature type="compositionally biased region" description="Low complexity" evidence="1">
    <location>
        <begin position="38"/>
        <end position="47"/>
    </location>
</feature>
<dbReference type="Gramene" id="Kaladp0098s0041.1.v1.1">
    <property type="protein sequence ID" value="Kaladp0098s0041.1.v1.1.CDS.1"/>
    <property type="gene ID" value="Kaladp0098s0041.v1.1"/>
</dbReference>
<sequence length="86" mass="9115">MPAGAGSLSNRSDSSSPVCPPALKPSNRNHSSDRSDPSMRPSLSLSSVNRYINKPRPRKVSAPSSTTCTAQGVFLSTLCVTVFHRA</sequence>
<reference evidence="2" key="1">
    <citation type="submission" date="2021-01" db="UniProtKB">
        <authorList>
            <consortium name="EnsemblPlants"/>
        </authorList>
    </citation>
    <scope>IDENTIFICATION</scope>
</reference>
<feature type="region of interest" description="Disordered" evidence="1">
    <location>
        <begin position="1"/>
        <end position="66"/>
    </location>
</feature>
<dbReference type="AlphaFoldDB" id="A0A7N0V3P3"/>
<feature type="compositionally biased region" description="Polar residues" evidence="1">
    <location>
        <begin position="7"/>
        <end position="17"/>
    </location>
</feature>
<accession>A0A7N0V3P3</accession>
<dbReference type="EnsemblPlants" id="Kaladp0098s0041.1.v1.1">
    <property type="protein sequence ID" value="Kaladp0098s0041.1.v1.1.CDS.1"/>
    <property type="gene ID" value="Kaladp0098s0041.v1.1"/>
</dbReference>